<dbReference type="eggNOG" id="KOG3138">
    <property type="taxonomic scope" value="Eukaryota"/>
</dbReference>
<proteinExistence type="predicted"/>
<dbReference type="InterPro" id="IPR016181">
    <property type="entry name" value="Acyl_CoA_acyltransferase"/>
</dbReference>
<organism evidence="5 6">
    <name type="scientific">Batrachochytrium dendrobatidis (strain JEL423)</name>
    <dbReference type="NCBI Taxonomy" id="403673"/>
    <lineage>
        <taxon>Eukaryota</taxon>
        <taxon>Fungi</taxon>
        <taxon>Fungi incertae sedis</taxon>
        <taxon>Chytridiomycota</taxon>
        <taxon>Chytridiomycota incertae sedis</taxon>
        <taxon>Chytridiomycetes</taxon>
        <taxon>Rhizophydiales</taxon>
        <taxon>Rhizophydiales incertae sedis</taxon>
        <taxon>Batrachochytrium</taxon>
    </lineage>
</organism>
<dbReference type="OrthoDB" id="47374at2759"/>
<evidence type="ECO:0000259" key="4">
    <source>
        <dbReference type="PROSITE" id="PS51186"/>
    </source>
</evidence>
<dbReference type="CDD" id="cd04301">
    <property type="entry name" value="NAT_SF"/>
    <property type="match status" value="1"/>
</dbReference>
<dbReference type="GO" id="GO:0007064">
    <property type="term" value="P:mitotic sister chromatid cohesion"/>
    <property type="evidence" value="ECO:0007669"/>
    <property type="project" value="TreeGrafter"/>
</dbReference>
<dbReference type="STRING" id="403673.A0A177WUB5"/>
<dbReference type="Gene3D" id="3.40.630.30">
    <property type="match status" value="1"/>
</dbReference>
<evidence type="ECO:0000256" key="3">
    <source>
        <dbReference type="SAM" id="MobiDB-lite"/>
    </source>
</evidence>
<gene>
    <name evidence="5" type="ORF">BDEG_26851</name>
</gene>
<dbReference type="PROSITE" id="PS51186">
    <property type="entry name" value="GNAT"/>
    <property type="match status" value="1"/>
</dbReference>
<keyword evidence="1" id="KW-0808">Transferase</keyword>
<dbReference type="EMBL" id="DS022310">
    <property type="protein sequence ID" value="OAJ43492.1"/>
    <property type="molecule type" value="Genomic_DNA"/>
</dbReference>
<dbReference type="AlphaFoldDB" id="A0A177WUB5"/>
<name>A0A177WUB5_BATDL</name>
<dbReference type="PANTHER" id="PTHR42919:SF8">
    <property type="entry name" value="N-ALPHA-ACETYLTRANSFERASE 50"/>
    <property type="match status" value="1"/>
</dbReference>
<feature type="compositionally biased region" description="Polar residues" evidence="3">
    <location>
        <begin position="12"/>
        <end position="35"/>
    </location>
</feature>
<dbReference type="SUPFAM" id="SSF55729">
    <property type="entry name" value="Acyl-CoA N-acyltransferases (Nat)"/>
    <property type="match status" value="1"/>
</dbReference>
<reference evidence="5 6" key="1">
    <citation type="submission" date="2006-10" db="EMBL/GenBank/DDBJ databases">
        <title>The Genome Sequence of Batrachochytrium dendrobatidis JEL423.</title>
        <authorList>
            <consortium name="The Broad Institute Genome Sequencing Platform"/>
            <person name="Birren B."/>
            <person name="Lander E."/>
            <person name="Galagan J."/>
            <person name="Cuomo C."/>
            <person name="Devon K."/>
            <person name="Jaffe D."/>
            <person name="Butler J."/>
            <person name="Alvarez P."/>
            <person name="Gnerre S."/>
            <person name="Grabherr M."/>
            <person name="Kleber M."/>
            <person name="Mauceli E."/>
            <person name="Brockman W."/>
            <person name="Young S."/>
            <person name="LaButti K."/>
            <person name="Sykes S."/>
            <person name="DeCaprio D."/>
            <person name="Crawford M."/>
            <person name="Koehrsen M."/>
            <person name="Engels R."/>
            <person name="Montgomery P."/>
            <person name="Pearson M."/>
            <person name="Howarth C."/>
            <person name="Larson L."/>
            <person name="White J."/>
            <person name="O'Leary S."/>
            <person name="Kodira C."/>
            <person name="Zeng Q."/>
            <person name="Yandava C."/>
            <person name="Alvarado L."/>
            <person name="Longcore J."/>
            <person name="James T."/>
        </authorList>
    </citation>
    <scope>NUCLEOTIDE SEQUENCE [LARGE SCALE GENOMIC DNA]</scope>
    <source>
        <strain evidence="5 6">JEL423</strain>
    </source>
</reference>
<protein>
    <recommendedName>
        <fullName evidence="4">N-acetyltransferase domain-containing protein</fullName>
    </recommendedName>
</protein>
<feature type="region of interest" description="Disordered" evidence="3">
    <location>
        <begin position="1"/>
        <end position="45"/>
    </location>
</feature>
<feature type="domain" description="N-acetyltransferase" evidence="4">
    <location>
        <begin position="369"/>
        <end position="524"/>
    </location>
</feature>
<evidence type="ECO:0000256" key="2">
    <source>
        <dbReference type="ARBA" id="ARBA00023315"/>
    </source>
</evidence>
<accession>A0A177WUB5</accession>
<keyword evidence="2" id="KW-0012">Acyltransferase</keyword>
<reference evidence="5 6" key="2">
    <citation type="submission" date="2016-05" db="EMBL/GenBank/DDBJ databases">
        <title>Lineage-specific infection strategies underlie the spectrum of fungal disease in amphibians.</title>
        <authorList>
            <person name="Cuomo C.A."/>
            <person name="Farrer R.A."/>
            <person name="James T."/>
            <person name="Longcore J."/>
            <person name="Birren B."/>
        </authorList>
    </citation>
    <scope>NUCLEOTIDE SEQUENCE [LARGE SCALE GENOMIC DNA]</scope>
    <source>
        <strain evidence="5 6">JEL423</strain>
    </source>
</reference>
<dbReference type="InterPro" id="IPR000182">
    <property type="entry name" value="GNAT_dom"/>
</dbReference>
<dbReference type="VEuPathDB" id="FungiDB:BDEG_26851"/>
<dbReference type="Pfam" id="PF00583">
    <property type="entry name" value="Acetyltransf_1"/>
    <property type="match status" value="1"/>
</dbReference>
<dbReference type="GO" id="GO:0031415">
    <property type="term" value="C:NatA complex"/>
    <property type="evidence" value="ECO:0007669"/>
    <property type="project" value="TreeGrafter"/>
</dbReference>
<dbReference type="Proteomes" id="UP000077115">
    <property type="component" value="Unassembled WGS sequence"/>
</dbReference>
<dbReference type="InterPro" id="IPR051556">
    <property type="entry name" value="N-term/lysine_N-AcTrnsfr"/>
</dbReference>
<sequence length="562" mass="62422">MSSVTEPLPNRTRCQPSISKSRNSPCTFYSQSRTSVKSKKPTTRNQSMIYDYQQSFTTLGMHADTNSRHLPHAPSEPIGYEQPSMTRPQLSADISDTTQEYPSMPLGTSQLQTAMTVPNSTSASSAICIKSFARIPQESSNDSISSHSTTTLSSHTSDTNIALAPSIFQHPALCDNTGLVSPPMSGDCDGVGVFADDSSHQQDSYLDSIAMNKTTSSNYHSPIEYHTALDIFSPLQYSLLSSTSSLIHSDAATAIEKLTPPTPAHPHFALNNTMRSHTATPIANAHTSTARSTMYQQQCNGHAQPLGMSITPTASNFTTRYSDHKQHQAQTNYWARTLSETGLNDSFASFTSLRPLMQRRVCVDGRHQMIFRSIDENTIADLRILNLSVLPVTYNDQFYKDVIQTHSVEMSCLAYLNGQAVGGITCRKEACSDSLFRVYIMTLSVLAPYRRLKIGSMLLDTIMNNIKHDCTLDHLCLHVQTTNEQALGFYGRNGFHIHSRLDGYYGRNKGVEPPHAYFLCRKLKHHTDTCNTDIEGARCKRDTMLALPKIYVNHGYNETELF</sequence>
<evidence type="ECO:0000313" key="6">
    <source>
        <dbReference type="Proteomes" id="UP000077115"/>
    </source>
</evidence>
<dbReference type="GO" id="GO:0016747">
    <property type="term" value="F:acyltransferase activity, transferring groups other than amino-acyl groups"/>
    <property type="evidence" value="ECO:0007669"/>
    <property type="project" value="InterPro"/>
</dbReference>
<dbReference type="PANTHER" id="PTHR42919">
    <property type="entry name" value="N-ALPHA-ACETYLTRANSFERASE"/>
    <property type="match status" value="1"/>
</dbReference>
<evidence type="ECO:0000313" key="5">
    <source>
        <dbReference type="EMBL" id="OAJ43492.1"/>
    </source>
</evidence>
<evidence type="ECO:0000256" key="1">
    <source>
        <dbReference type="ARBA" id="ARBA00022679"/>
    </source>
</evidence>